<evidence type="ECO:0000313" key="1">
    <source>
        <dbReference type="EMBL" id="KZW02998.1"/>
    </source>
</evidence>
<reference evidence="1 2" key="1">
    <citation type="journal article" date="2016" name="Mol. Biol. Evol.">
        <title>Comparative Genomics of Early-Diverging Mushroom-Forming Fungi Provides Insights into the Origins of Lignocellulose Decay Capabilities.</title>
        <authorList>
            <person name="Nagy L.G."/>
            <person name="Riley R."/>
            <person name="Tritt A."/>
            <person name="Adam C."/>
            <person name="Daum C."/>
            <person name="Floudas D."/>
            <person name="Sun H."/>
            <person name="Yadav J.S."/>
            <person name="Pangilinan J."/>
            <person name="Larsson K.H."/>
            <person name="Matsuura K."/>
            <person name="Barry K."/>
            <person name="Labutti K."/>
            <person name="Kuo R."/>
            <person name="Ohm R.A."/>
            <person name="Bhattacharya S.S."/>
            <person name="Shirouzu T."/>
            <person name="Yoshinaga Y."/>
            <person name="Martin F.M."/>
            <person name="Grigoriev I.V."/>
            <person name="Hibbett D.S."/>
        </authorList>
    </citation>
    <scope>NUCLEOTIDE SEQUENCE [LARGE SCALE GENOMIC DNA]</scope>
    <source>
        <strain evidence="1 2">HHB12029</strain>
    </source>
</reference>
<organism evidence="1 2">
    <name type="scientific">Exidia glandulosa HHB12029</name>
    <dbReference type="NCBI Taxonomy" id="1314781"/>
    <lineage>
        <taxon>Eukaryota</taxon>
        <taxon>Fungi</taxon>
        <taxon>Dikarya</taxon>
        <taxon>Basidiomycota</taxon>
        <taxon>Agaricomycotina</taxon>
        <taxon>Agaricomycetes</taxon>
        <taxon>Auriculariales</taxon>
        <taxon>Exidiaceae</taxon>
        <taxon>Exidia</taxon>
    </lineage>
</organism>
<dbReference type="Gene3D" id="3.10.450.50">
    <property type="match status" value="1"/>
</dbReference>
<evidence type="ECO:0000313" key="2">
    <source>
        <dbReference type="Proteomes" id="UP000077266"/>
    </source>
</evidence>
<gene>
    <name evidence="1" type="ORF">EXIGLDRAFT_759315</name>
</gene>
<dbReference type="SUPFAM" id="SSF54427">
    <property type="entry name" value="NTF2-like"/>
    <property type="match status" value="1"/>
</dbReference>
<dbReference type="AlphaFoldDB" id="A0A165Q2R1"/>
<protein>
    <submittedName>
        <fullName evidence="1">Uncharacterized protein</fullName>
    </submittedName>
</protein>
<name>A0A165Q2R1_EXIGL</name>
<dbReference type="Proteomes" id="UP000077266">
    <property type="component" value="Unassembled WGS sequence"/>
</dbReference>
<dbReference type="EMBL" id="KV425885">
    <property type="protein sequence ID" value="KZW02998.1"/>
    <property type="molecule type" value="Genomic_DNA"/>
</dbReference>
<dbReference type="InParanoid" id="A0A165Q2R1"/>
<sequence length="164" mass="17879">MSSSSSNVQLALSMLEAVTARSWTHIEKVLATTIEWSVLPDSLQRPPMVGIDTVLEGLKSLTGLVQNGSVKVQPIEIIEGAGFVVIHVRLSFPATSTVKLTNYTKAKTVDTVTLDDPVSSTYEIMFCTFYLGEENGEKKIVRVKDFVDSAFMQSLAAHLAQNTV</sequence>
<keyword evidence="2" id="KW-1185">Reference proteome</keyword>
<dbReference type="InterPro" id="IPR032710">
    <property type="entry name" value="NTF2-like_dom_sf"/>
</dbReference>
<proteinExistence type="predicted"/>
<accession>A0A165Q2R1</accession>